<protein>
    <submittedName>
        <fullName evidence="1">Coenzyme PQQ synthesis protein D (PqqD)</fullName>
    </submittedName>
</protein>
<dbReference type="InterPro" id="IPR008792">
    <property type="entry name" value="PQQD"/>
</dbReference>
<dbReference type="STRING" id="1123349.SAMN02744037_01343"/>
<organism evidence="1 2">
    <name type="scientific">Tepidibacter formicigenes DSM 15518</name>
    <dbReference type="NCBI Taxonomy" id="1123349"/>
    <lineage>
        <taxon>Bacteria</taxon>
        <taxon>Bacillati</taxon>
        <taxon>Bacillota</taxon>
        <taxon>Clostridia</taxon>
        <taxon>Peptostreptococcales</taxon>
        <taxon>Peptostreptococcaceae</taxon>
        <taxon>Tepidibacter</taxon>
    </lineage>
</organism>
<evidence type="ECO:0000313" key="2">
    <source>
        <dbReference type="Proteomes" id="UP000242497"/>
    </source>
</evidence>
<dbReference type="RefSeq" id="WP_084605575.1">
    <property type="nucleotide sequence ID" value="NZ_FRAE01000025.1"/>
</dbReference>
<name>A0A1M6NRR9_9FIRM</name>
<evidence type="ECO:0000313" key="1">
    <source>
        <dbReference type="EMBL" id="SHJ98394.1"/>
    </source>
</evidence>
<dbReference type="Gene3D" id="1.10.10.1150">
    <property type="entry name" value="Coenzyme PQQ synthesis protein D (PqqD)"/>
    <property type="match status" value="1"/>
</dbReference>
<dbReference type="EMBL" id="FRAE01000025">
    <property type="protein sequence ID" value="SHJ98394.1"/>
    <property type="molecule type" value="Genomic_DNA"/>
</dbReference>
<gene>
    <name evidence="1" type="ORF">SAMN02744037_01343</name>
</gene>
<accession>A0A1M6NRR9</accession>
<dbReference type="AlphaFoldDB" id="A0A1M6NRR9"/>
<proteinExistence type="predicted"/>
<sequence length="112" mass="13170">MKKKDSNLLDYIPIKNEKYTWKERENGLISIIVKREGKIDKLMQKIFNTPKRTIIDLDETGSLVWKNIDGKKSVEEIGSILKKYSNSNDSVYERLAQYIQILSNNNFIIFKK</sequence>
<dbReference type="InterPro" id="IPR041881">
    <property type="entry name" value="PqqD_sf"/>
</dbReference>
<dbReference type="Proteomes" id="UP000242497">
    <property type="component" value="Unassembled WGS sequence"/>
</dbReference>
<dbReference type="Pfam" id="PF05402">
    <property type="entry name" value="PqqD"/>
    <property type="match status" value="1"/>
</dbReference>
<dbReference type="OrthoDB" id="308521at2"/>
<keyword evidence="2" id="KW-1185">Reference proteome</keyword>
<reference evidence="2" key="1">
    <citation type="submission" date="2016-11" db="EMBL/GenBank/DDBJ databases">
        <authorList>
            <person name="Varghese N."/>
            <person name="Submissions S."/>
        </authorList>
    </citation>
    <scope>NUCLEOTIDE SEQUENCE [LARGE SCALE GENOMIC DNA]</scope>
    <source>
        <strain evidence="2">DSM 15518</strain>
    </source>
</reference>